<accession>A0AAD5NN65</accession>
<dbReference type="PANTHER" id="PTHR46741">
    <property type="entry name" value="OS09G0413600 PROTEIN"/>
    <property type="match status" value="1"/>
</dbReference>
<organism evidence="5 6">
    <name type="scientific">Acer negundo</name>
    <name type="common">Box elder</name>
    <dbReference type="NCBI Taxonomy" id="4023"/>
    <lineage>
        <taxon>Eukaryota</taxon>
        <taxon>Viridiplantae</taxon>
        <taxon>Streptophyta</taxon>
        <taxon>Embryophyta</taxon>
        <taxon>Tracheophyta</taxon>
        <taxon>Spermatophyta</taxon>
        <taxon>Magnoliopsida</taxon>
        <taxon>eudicotyledons</taxon>
        <taxon>Gunneridae</taxon>
        <taxon>Pentapetalae</taxon>
        <taxon>rosids</taxon>
        <taxon>malvids</taxon>
        <taxon>Sapindales</taxon>
        <taxon>Sapindaceae</taxon>
        <taxon>Hippocastanoideae</taxon>
        <taxon>Acereae</taxon>
        <taxon>Acer</taxon>
    </lineage>
</organism>
<keyword evidence="3" id="KW-0687">Ribonucleoprotein</keyword>
<keyword evidence="6" id="KW-1185">Reference proteome</keyword>
<dbReference type="PANTHER" id="PTHR46741:SF4">
    <property type="entry name" value="FINGER FYVE DOMAIN PROTEIN, PUTATIVE (DUF1666)-RELATED"/>
    <property type="match status" value="1"/>
</dbReference>
<comment type="similarity">
    <text evidence="1">Belongs to the eukaryotic ribosomal protein eL34 family.</text>
</comment>
<dbReference type="EMBL" id="JAJSOW010000104">
    <property type="protein sequence ID" value="KAI9169381.1"/>
    <property type="molecule type" value="Genomic_DNA"/>
</dbReference>
<dbReference type="Gene3D" id="6.20.340.10">
    <property type="match status" value="1"/>
</dbReference>
<reference evidence="5" key="2">
    <citation type="submission" date="2023-02" db="EMBL/GenBank/DDBJ databases">
        <authorList>
            <person name="Swenson N.G."/>
            <person name="Wegrzyn J.L."/>
            <person name="Mcevoy S.L."/>
        </authorList>
    </citation>
    <scope>NUCLEOTIDE SEQUENCE</scope>
    <source>
        <strain evidence="5">91603</strain>
        <tissue evidence="5">Leaf</tissue>
    </source>
</reference>
<name>A0AAD5NN65_ACENE</name>
<dbReference type="GO" id="GO:1990904">
    <property type="term" value="C:ribonucleoprotein complex"/>
    <property type="evidence" value="ECO:0007669"/>
    <property type="project" value="UniProtKB-KW"/>
</dbReference>
<dbReference type="PRINTS" id="PR01250">
    <property type="entry name" value="RIBOSOMALL34"/>
</dbReference>
<dbReference type="Gene3D" id="6.20.370.70">
    <property type="match status" value="1"/>
</dbReference>
<protein>
    <recommendedName>
        <fullName evidence="7">60S ribosomal protein L34</fullName>
    </recommendedName>
</protein>
<dbReference type="InterPro" id="IPR012870">
    <property type="entry name" value="DUF1666"/>
</dbReference>
<dbReference type="InterPro" id="IPR008195">
    <property type="entry name" value="Ribosomal_eL34"/>
</dbReference>
<dbReference type="GO" id="GO:0005840">
    <property type="term" value="C:ribosome"/>
    <property type="evidence" value="ECO:0007669"/>
    <property type="project" value="UniProtKB-KW"/>
</dbReference>
<dbReference type="GO" id="GO:0006412">
    <property type="term" value="P:translation"/>
    <property type="evidence" value="ECO:0007669"/>
    <property type="project" value="InterPro"/>
</dbReference>
<dbReference type="Pfam" id="PF07891">
    <property type="entry name" value="DUF1666"/>
    <property type="match status" value="1"/>
</dbReference>
<dbReference type="GO" id="GO:0003735">
    <property type="term" value="F:structural constituent of ribosome"/>
    <property type="evidence" value="ECO:0007669"/>
    <property type="project" value="InterPro"/>
</dbReference>
<evidence type="ECO:0000256" key="3">
    <source>
        <dbReference type="ARBA" id="ARBA00023274"/>
    </source>
</evidence>
<evidence type="ECO:0000256" key="4">
    <source>
        <dbReference type="SAM" id="MobiDB-lite"/>
    </source>
</evidence>
<dbReference type="InterPro" id="IPR038562">
    <property type="entry name" value="Ribosomal_eL34_C_sf"/>
</dbReference>
<proteinExistence type="inferred from homology"/>
<feature type="region of interest" description="Disordered" evidence="4">
    <location>
        <begin position="178"/>
        <end position="279"/>
    </location>
</feature>
<evidence type="ECO:0000256" key="1">
    <source>
        <dbReference type="ARBA" id="ARBA00009875"/>
    </source>
</evidence>
<sequence length="889" mass="103502">MGTRTFFSTFLTHLDFVKRGFINQFLYGNMFSVVDSFKGFVFKLFVFVFESILTYMFSFKADDNVLDKNHQSGCEFGQKVDGFEIHDTEHVNKIDGETENSVVVESALASSTSKCQFSSKRHISGFIEQPKAFTFSVQELYLVSNYPAPCEKKFLDTGEAFDPVKTQDSADNFIEEKTENLKKQECEAIDPEKTEDSAHNFIEEKTEDSVESDSKKQECEAFGPEKTEDSADNFIEEKTEDSVESDSKKQECEAFDPEKTEDSADNFIEEKTEDSVESDLKKQEKALTENENTVFTEFKFLQNYDYVLKDLSPPLDSKIDMIANSTDAFSTSNDNFGGLETESLFSINEDKEENFESNLDLRDQTSDSDDEFIELETQSQNSTIMNQEELVHRETEEEEAKLEKSTILDDDILGREDLNEAEDLVDENFEETNMEEGEFFSDSDSDDDEFSLEHEELLEQLKMELKNARTGGLPTIEEEESESPKKVAELKPLKIDQKLERKDHMLEIHKFYKSYLEKIRKLDILNFQTMHATAMKSLLLPQNLRLFKPRKHEVNPILKFVGELQKEFELVYVGHLCLSWEILHWQYRKALELQEYDLQEYRQYNQVAEEFQLFQVLLQRFIENEPFQSLPRVQNYVNNRCAHCNFLHVPVIKDDSLKDKKERRRDENDTITSPMLTEIIEESTRVFWEFLRADKDGTNDVNSRNPEVQDSIDSELLTDIRTDFQKKDKRFKEILRSGSCIVKKFQKQHTKDRVRLNHAMFFAQVELRLVSRRLTYRKRHSYATKSNQHRIVKTPGGKLVYQTTKKRASGPKCPVTGKRIQGIPHLRPTEYKRSRLARNRRTVNRAYGGVLSGGAVRERIIRAFLVEEQKIVKKVLKIQKTKEKQAGKS</sequence>
<dbReference type="PROSITE" id="PS01145">
    <property type="entry name" value="RIBOSOMAL_L34E"/>
    <property type="match status" value="1"/>
</dbReference>
<dbReference type="Proteomes" id="UP001064489">
    <property type="component" value="Chromosome 7"/>
</dbReference>
<keyword evidence="2" id="KW-0689">Ribosomal protein</keyword>
<evidence type="ECO:0008006" key="7">
    <source>
        <dbReference type="Google" id="ProtNLM"/>
    </source>
</evidence>
<comment type="caution">
    <text evidence="5">The sequence shown here is derived from an EMBL/GenBank/DDBJ whole genome shotgun (WGS) entry which is preliminary data.</text>
</comment>
<evidence type="ECO:0000313" key="6">
    <source>
        <dbReference type="Proteomes" id="UP001064489"/>
    </source>
</evidence>
<dbReference type="InterPro" id="IPR018065">
    <property type="entry name" value="Ribosomal_eL34_CS"/>
</dbReference>
<reference evidence="5" key="1">
    <citation type="journal article" date="2022" name="Plant J.">
        <title>Strategies of tolerance reflected in two North American maple genomes.</title>
        <authorList>
            <person name="McEvoy S.L."/>
            <person name="Sezen U.U."/>
            <person name="Trouern-Trend A."/>
            <person name="McMahon S.M."/>
            <person name="Schaberg P.G."/>
            <person name="Yang J."/>
            <person name="Wegrzyn J.L."/>
            <person name="Swenson N.G."/>
        </authorList>
    </citation>
    <scope>NUCLEOTIDE SEQUENCE</scope>
    <source>
        <strain evidence="5">91603</strain>
    </source>
</reference>
<dbReference type="AlphaFoldDB" id="A0AAD5NN65"/>
<evidence type="ECO:0000313" key="5">
    <source>
        <dbReference type="EMBL" id="KAI9169381.1"/>
    </source>
</evidence>
<evidence type="ECO:0000256" key="2">
    <source>
        <dbReference type="ARBA" id="ARBA00022980"/>
    </source>
</evidence>
<gene>
    <name evidence="5" type="ORF">LWI28_011500</name>
</gene>